<name>A0AAW0B191_9AGAR</name>
<protein>
    <submittedName>
        <fullName evidence="2">Uncharacterized protein</fullName>
    </submittedName>
</protein>
<dbReference type="AlphaFoldDB" id="A0AAW0B191"/>
<comment type="caution">
    <text evidence="2">The sequence shown here is derived from an EMBL/GenBank/DDBJ whole genome shotgun (WGS) entry which is preliminary data.</text>
</comment>
<dbReference type="Proteomes" id="UP001383192">
    <property type="component" value="Unassembled WGS sequence"/>
</dbReference>
<reference evidence="2 3" key="1">
    <citation type="submission" date="2024-01" db="EMBL/GenBank/DDBJ databases">
        <title>A draft genome for a cacao thread blight-causing isolate of Paramarasmius palmivorus.</title>
        <authorList>
            <person name="Baruah I.K."/>
            <person name="Bukari Y."/>
            <person name="Amoako-Attah I."/>
            <person name="Meinhardt L.W."/>
            <person name="Bailey B.A."/>
            <person name="Cohen S.P."/>
        </authorList>
    </citation>
    <scope>NUCLEOTIDE SEQUENCE [LARGE SCALE GENOMIC DNA]</scope>
    <source>
        <strain evidence="2 3">GH-12</strain>
    </source>
</reference>
<gene>
    <name evidence="2" type="ORF">VNI00_017936</name>
</gene>
<dbReference type="EMBL" id="JAYKXP010000199">
    <property type="protein sequence ID" value="KAK7019770.1"/>
    <property type="molecule type" value="Genomic_DNA"/>
</dbReference>
<feature type="region of interest" description="Disordered" evidence="1">
    <location>
        <begin position="266"/>
        <end position="286"/>
    </location>
</feature>
<sequence>MLDPLDLGSIESFDLYYDLQPGTMWDSFLESRLSQAHAIFRQLGIREDDWEQYAALSHVQLVFRRNKDATPTHSDWHVNTTLPIYLFIRPVPRPSDDGDKWNVWLKGTKYYWAFDASGKRSIRSHERLKLGLPLFDTAIQVWHQWWDCDAHSAIQMVNHHKGFNPTSLDLARSFGCQIFEIIDGSMRSEEVKEDDQTKDATVILSNSGTHPTGTSVHVDPAANTYYDDGPTLVSRTLVPCRPTDAKAEMTVVESLSTFKLKKGTRYKAELSGPRPRPLGPRPRLAV</sequence>
<organism evidence="2 3">
    <name type="scientific">Paramarasmius palmivorus</name>
    <dbReference type="NCBI Taxonomy" id="297713"/>
    <lineage>
        <taxon>Eukaryota</taxon>
        <taxon>Fungi</taxon>
        <taxon>Dikarya</taxon>
        <taxon>Basidiomycota</taxon>
        <taxon>Agaricomycotina</taxon>
        <taxon>Agaricomycetes</taxon>
        <taxon>Agaricomycetidae</taxon>
        <taxon>Agaricales</taxon>
        <taxon>Marasmiineae</taxon>
        <taxon>Marasmiaceae</taxon>
        <taxon>Paramarasmius</taxon>
    </lineage>
</organism>
<accession>A0AAW0B191</accession>
<evidence type="ECO:0000313" key="3">
    <source>
        <dbReference type="Proteomes" id="UP001383192"/>
    </source>
</evidence>
<evidence type="ECO:0000313" key="2">
    <source>
        <dbReference type="EMBL" id="KAK7019770.1"/>
    </source>
</evidence>
<evidence type="ECO:0000256" key="1">
    <source>
        <dbReference type="SAM" id="MobiDB-lite"/>
    </source>
</evidence>
<proteinExistence type="predicted"/>
<keyword evidence="3" id="KW-1185">Reference proteome</keyword>